<proteinExistence type="predicted"/>
<sequence length="310" mass="34596">MEYRELGKTGLKVPVLSYGASSLGGVFHSIKESEAIQSVFTAVEHGLNFIDVSPYYGHYKAETVLGKALKELPRESFILSTKVGRYGKDGVNTWDYSGKRAQESVYESMERLNIDHIDLINVHDVEFSDMNQVVNETLPALVELKEKGLVGHVGITDLQLENLKWVIDHAAPDTVEAVLNFCHYSLNDDKLVDFLDYFDEKGVGVINASPFGMGLLTQRGVPEWHPAPKSLIEACAKAAKFCKEQGYPIEKLAVQFSVSNPRIPTTLFSSAKSESVLQNIKYIEEPIDWSLVEKVKEIIGDQQRVSWANS</sequence>
<protein>
    <submittedName>
        <fullName evidence="2">Aldo/keto reductase</fullName>
    </submittedName>
</protein>
<dbReference type="EMBL" id="QRUD01000001">
    <property type="protein sequence ID" value="RGR43698.1"/>
    <property type="molecule type" value="Genomic_DNA"/>
</dbReference>
<dbReference type="PANTHER" id="PTHR42686">
    <property type="entry name" value="GH17980P-RELATED"/>
    <property type="match status" value="1"/>
</dbReference>
<dbReference type="Proteomes" id="UP000266497">
    <property type="component" value="Unassembled WGS sequence"/>
</dbReference>
<gene>
    <name evidence="2" type="ORF">DWY53_00200</name>
</gene>
<dbReference type="PANTHER" id="PTHR42686:SF1">
    <property type="entry name" value="GH17980P-RELATED"/>
    <property type="match status" value="1"/>
</dbReference>
<dbReference type="RefSeq" id="WP_007560932.1">
    <property type="nucleotide sequence ID" value="NZ_JADMWM010000005.1"/>
</dbReference>
<dbReference type="SUPFAM" id="SSF51430">
    <property type="entry name" value="NAD(P)-linked oxidoreductase"/>
    <property type="match status" value="1"/>
</dbReference>
<feature type="domain" description="NADP-dependent oxidoreductase" evidence="1">
    <location>
        <begin position="16"/>
        <end position="298"/>
    </location>
</feature>
<evidence type="ECO:0000259" key="1">
    <source>
        <dbReference type="Pfam" id="PF00248"/>
    </source>
</evidence>
<dbReference type="FunFam" id="3.20.20.100:FF:000011">
    <property type="entry name" value="Aldo/keto reductase"/>
    <property type="match status" value="1"/>
</dbReference>
<dbReference type="SMR" id="A0A395UXD4"/>
<comment type="caution">
    <text evidence="2">The sequence shown here is derived from an EMBL/GenBank/DDBJ whole genome shotgun (WGS) entry which is preliminary data.</text>
</comment>
<dbReference type="InterPro" id="IPR044479">
    <property type="entry name" value="LGALDH-like"/>
</dbReference>
<dbReference type="Gene3D" id="3.20.20.100">
    <property type="entry name" value="NADP-dependent oxidoreductase domain"/>
    <property type="match status" value="1"/>
</dbReference>
<evidence type="ECO:0000313" key="3">
    <source>
        <dbReference type="Proteomes" id="UP000266497"/>
    </source>
</evidence>
<organism evidence="2 3">
    <name type="scientific">Phocaeicola vulgatus</name>
    <name type="common">Bacteroides vulgatus</name>
    <dbReference type="NCBI Taxonomy" id="821"/>
    <lineage>
        <taxon>Bacteria</taxon>
        <taxon>Pseudomonadati</taxon>
        <taxon>Bacteroidota</taxon>
        <taxon>Bacteroidia</taxon>
        <taxon>Bacteroidales</taxon>
        <taxon>Bacteroidaceae</taxon>
        <taxon>Phocaeicola</taxon>
    </lineage>
</organism>
<name>A0A395UXD4_PHOVU</name>
<dbReference type="GO" id="GO:0005829">
    <property type="term" value="C:cytosol"/>
    <property type="evidence" value="ECO:0007669"/>
    <property type="project" value="TreeGrafter"/>
</dbReference>
<dbReference type="GO" id="GO:0010349">
    <property type="term" value="F:L-galactose dehydrogenase activity"/>
    <property type="evidence" value="ECO:0007669"/>
    <property type="project" value="InterPro"/>
</dbReference>
<dbReference type="Pfam" id="PF00248">
    <property type="entry name" value="Aldo_ket_red"/>
    <property type="match status" value="1"/>
</dbReference>
<evidence type="ECO:0000313" key="2">
    <source>
        <dbReference type="EMBL" id="RGR43698.1"/>
    </source>
</evidence>
<dbReference type="GeneID" id="43184711"/>
<dbReference type="AlphaFoldDB" id="A0A395UXD4"/>
<dbReference type="CDD" id="cd19163">
    <property type="entry name" value="AKR_galDH"/>
    <property type="match status" value="1"/>
</dbReference>
<reference evidence="2 3" key="1">
    <citation type="submission" date="2018-08" db="EMBL/GenBank/DDBJ databases">
        <title>A genome reference for cultivated species of the human gut microbiota.</title>
        <authorList>
            <person name="Zou Y."/>
            <person name="Xue W."/>
            <person name="Luo G."/>
        </authorList>
    </citation>
    <scope>NUCLEOTIDE SEQUENCE [LARGE SCALE GENOMIC DNA]</scope>
    <source>
        <strain evidence="2 3">AF25-30LB</strain>
    </source>
</reference>
<dbReference type="InterPro" id="IPR020471">
    <property type="entry name" value="AKR"/>
</dbReference>
<dbReference type="InterPro" id="IPR023210">
    <property type="entry name" value="NADP_OxRdtase_dom"/>
</dbReference>
<dbReference type="InterPro" id="IPR036812">
    <property type="entry name" value="NAD(P)_OxRdtase_dom_sf"/>
</dbReference>
<accession>A0A395UXD4</accession>